<protein>
    <submittedName>
        <fullName evidence="1">Uncharacterized protein</fullName>
    </submittedName>
</protein>
<accession>A0A481YVC2</accession>
<dbReference type="InterPro" id="IPR023214">
    <property type="entry name" value="HAD_sf"/>
</dbReference>
<gene>
    <name evidence="1" type="ORF">LCMAC201_00140</name>
</gene>
<proteinExistence type="predicted"/>
<sequence>MTNAPVLLIFDIDKTLLEPQACTTPDQVRQSLYDSKLLTSFFNPKYQIAIASYNHDISTREASPRSVVRFADAAPQLAPFVGGGGHGVYGGRRLGRIILDLQHPSGSSKQAVEDGFIQAWVYPTMELMDRYGKNEHIRRILTIYRKKYGRDPAEIFFYDDLIHNVYLASTSGIRASWVTVGLTRNNIHRCMPIGNRVKFSIASICNQLKDFIPYIHQHPRKLGDQNPIYSLYLPSDHNTAMKYYIEFLKKVHACGDVLLLTKVPKK</sequence>
<organism evidence="1">
    <name type="scientific">Marseillevirus LCMAC201</name>
    <dbReference type="NCBI Taxonomy" id="2506605"/>
    <lineage>
        <taxon>Viruses</taxon>
        <taxon>Varidnaviria</taxon>
        <taxon>Bamfordvirae</taxon>
        <taxon>Nucleocytoviricota</taxon>
        <taxon>Megaviricetes</taxon>
        <taxon>Pimascovirales</taxon>
        <taxon>Pimascovirales incertae sedis</taxon>
        <taxon>Marseilleviridae</taxon>
    </lineage>
</organism>
<dbReference type="SUPFAM" id="SSF56784">
    <property type="entry name" value="HAD-like"/>
    <property type="match status" value="1"/>
</dbReference>
<dbReference type="Gene3D" id="3.40.50.1000">
    <property type="entry name" value="HAD superfamily/HAD-like"/>
    <property type="match status" value="1"/>
</dbReference>
<reference evidence="1" key="1">
    <citation type="journal article" date="2019" name="MBio">
        <title>Virus Genomes from Deep Sea Sediments Expand the Ocean Megavirome and Support Independent Origins of Viral Gigantism.</title>
        <authorList>
            <person name="Backstrom D."/>
            <person name="Yutin N."/>
            <person name="Jorgensen S.L."/>
            <person name="Dharamshi J."/>
            <person name="Homa F."/>
            <person name="Zaremba-Niedwiedzka K."/>
            <person name="Spang A."/>
            <person name="Wolf Y.I."/>
            <person name="Koonin E.V."/>
            <person name="Ettema T.J."/>
        </authorList>
    </citation>
    <scope>NUCLEOTIDE SEQUENCE</scope>
</reference>
<dbReference type="InterPro" id="IPR036412">
    <property type="entry name" value="HAD-like_sf"/>
</dbReference>
<dbReference type="EMBL" id="MK500344">
    <property type="protein sequence ID" value="QBK87112.1"/>
    <property type="molecule type" value="Genomic_DNA"/>
</dbReference>
<name>A0A481YVC2_9VIRU</name>
<evidence type="ECO:0000313" key="1">
    <source>
        <dbReference type="EMBL" id="QBK87112.1"/>
    </source>
</evidence>